<dbReference type="OrthoDB" id="5400577at2759"/>
<name>A0A9W9HFF3_9EURO</name>
<accession>A0A9W9HFF3</accession>
<evidence type="ECO:0000313" key="2">
    <source>
        <dbReference type="EMBL" id="KAJ5145816.1"/>
    </source>
</evidence>
<dbReference type="PANTHER" id="PTHR37535">
    <property type="entry name" value="FLUG DOMAIN PROTEIN"/>
    <property type="match status" value="1"/>
</dbReference>
<proteinExistence type="predicted"/>
<keyword evidence="3" id="KW-1185">Reference proteome</keyword>
<dbReference type="PANTHER" id="PTHR37535:SF3">
    <property type="entry name" value="FLUG DOMAIN-CONTAINING PROTEIN"/>
    <property type="match status" value="1"/>
</dbReference>
<evidence type="ECO:0000256" key="1">
    <source>
        <dbReference type="SAM" id="MobiDB-lite"/>
    </source>
</evidence>
<dbReference type="EMBL" id="JAPQKL010000001">
    <property type="protein sequence ID" value="KAJ5145816.1"/>
    <property type="molecule type" value="Genomic_DNA"/>
</dbReference>
<feature type="region of interest" description="Disordered" evidence="1">
    <location>
        <begin position="302"/>
        <end position="335"/>
    </location>
</feature>
<dbReference type="Proteomes" id="UP001149079">
    <property type="component" value="Unassembled WGS sequence"/>
</dbReference>
<protein>
    <recommendedName>
        <fullName evidence="4">C2H2-type domain-containing protein</fullName>
    </recommendedName>
</protein>
<dbReference type="GeneID" id="81400294"/>
<evidence type="ECO:0000313" key="3">
    <source>
        <dbReference type="Proteomes" id="UP001149079"/>
    </source>
</evidence>
<gene>
    <name evidence="2" type="ORF">N7515_000380</name>
</gene>
<reference evidence="2" key="1">
    <citation type="submission" date="2022-11" db="EMBL/GenBank/DDBJ databases">
        <authorList>
            <person name="Petersen C."/>
        </authorList>
    </citation>
    <scope>NUCLEOTIDE SEQUENCE</scope>
    <source>
        <strain evidence="2">IBT 22155</strain>
    </source>
</reference>
<evidence type="ECO:0008006" key="4">
    <source>
        <dbReference type="Google" id="ProtNLM"/>
    </source>
</evidence>
<dbReference type="RefSeq" id="XP_056526290.1">
    <property type="nucleotide sequence ID" value="XM_056661124.1"/>
</dbReference>
<organism evidence="2 3">
    <name type="scientific">Penicillium bovifimosum</name>
    <dbReference type="NCBI Taxonomy" id="126998"/>
    <lineage>
        <taxon>Eukaryota</taxon>
        <taxon>Fungi</taxon>
        <taxon>Dikarya</taxon>
        <taxon>Ascomycota</taxon>
        <taxon>Pezizomycotina</taxon>
        <taxon>Eurotiomycetes</taxon>
        <taxon>Eurotiomycetidae</taxon>
        <taxon>Eurotiales</taxon>
        <taxon>Aspergillaceae</taxon>
        <taxon>Penicillium</taxon>
    </lineage>
</organism>
<reference evidence="2" key="2">
    <citation type="journal article" date="2023" name="IMA Fungus">
        <title>Comparative genomic study of the Penicillium genus elucidates a diverse pangenome and 15 lateral gene transfer events.</title>
        <authorList>
            <person name="Petersen C."/>
            <person name="Sorensen T."/>
            <person name="Nielsen M.R."/>
            <person name="Sondergaard T.E."/>
            <person name="Sorensen J.L."/>
            <person name="Fitzpatrick D.A."/>
            <person name="Frisvad J.C."/>
            <person name="Nielsen K.L."/>
        </authorList>
    </citation>
    <scope>NUCLEOTIDE SEQUENCE</scope>
    <source>
        <strain evidence="2">IBT 22155</strain>
    </source>
</reference>
<comment type="caution">
    <text evidence="2">The sequence shown here is derived from an EMBL/GenBank/DDBJ whole genome shotgun (WGS) entry which is preliminary data.</text>
</comment>
<sequence>MVELRSRIGDLRKCNNQTDLRDAKLRYRNALIRQRRFELKRYQTSWVQARRDQKILNRGKEQPVSVTNDVCIRAQSLIMPEIARIATAMSRTTELSFEEKIMFVKDLQTQCSRDFDVVYLPNESPIHSACPAKACQVIITSLKKSERSTHIHACVRSEKAAGFQVSESQMRFCYECMEWCLLSEWRDHCNAHLQSWETQHCEVIIYRHTVIRPGYCPLCLWNAYLPAEERLDYWLKSGNLRQHIEEHHMCRLQWPTTKPVCGCAQEFDNERDLRHHLHDIHGLNKAMWSSPKLPRKRKRAFKTELEAQRSSTELEEERPKRLRFYPHPPPRHEQQPDQIFVPISASLSYVEEHPERYYCSELSDTPSESSRSSAAASYFPAADSSLSSPPTTPGLEVIDPRILKPIELRMGDDCEPYNQATVQLDRPISLWTSWRQRTNPILAKSCLNDLAKIVLAKKQMKGQARLYDQILSSPPAIKGRSLGAESDDKTLSGNQACVSLTRVKPRSQSPLNNLGDLSTRKLRQKLNTREKRKLLELKAKNLTLRQIGLHFVDIDTAFLRQAWKDLELPQRCTRSGSNRMVRRRYAR</sequence>
<dbReference type="AlphaFoldDB" id="A0A9W9HFF3"/>